<proteinExistence type="predicted"/>
<reference evidence="1 2" key="1">
    <citation type="submission" date="2016-10" db="EMBL/GenBank/DDBJ databases">
        <title>Comparative genomics uncovers the prolific and rare metabolic potential of the cyanobacterial genus Moorea.</title>
        <authorList>
            <person name="Leao T."/>
            <person name="Castelao G."/>
            <person name="Korobeynikov A."/>
            <person name="Monroe E.A."/>
            <person name="Podell S."/>
            <person name="Glukhov E."/>
            <person name="Allen E."/>
            <person name="Gerwick W.H."/>
            <person name="Gerwick L."/>
        </authorList>
    </citation>
    <scope>NUCLEOTIDE SEQUENCE [LARGE SCALE GENOMIC DNA]</scope>
    <source>
        <strain evidence="1 2">PNG5-198</strain>
    </source>
</reference>
<organism evidence="1 2">
    <name type="scientific">Moorena bouillonii PNG</name>
    <dbReference type="NCBI Taxonomy" id="568701"/>
    <lineage>
        <taxon>Bacteria</taxon>
        <taxon>Bacillati</taxon>
        <taxon>Cyanobacteriota</taxon>
        <taxon>Cyanophyceae</taxon>
        <taxon>Coleofasciculales</taxon>
        <taxon>Coleofasciculaceae</taxon>
        <taxon>Moorena</taxon>
    </lineage>
</organism>
<dbReference type="AlphaFoldDB" id="A0A1U7MZ64"/>
<dbReference type="Proteomes" id="UP000186657">
    <property type="component" value="Unassembled WGS sequence"/>
</dbReference>
<name>A0A1U7MZ64_9CYAN</name>
<dbReference type="EMBL" id="MKZS01000001">
    <property type="protein sequence ID" value="OLT59005.1"/>
    <property type="molecule type" value="Genomic_DNA"/>
</dbReference>
<comment type="caution">
    <text evidence="1">The sequence shown here is derived from an EMBL/GenBank/DDBJ whole genome shotgun (WGS) entry which is preliminary data.</text>
</comment>
<protein>
    <submittedName>
        <fullName evidence="1">Uncharacterized protein</fullName>
    </submittedName>
</protein>
<evidence type="ECO:0000313" key="1">
    <source>
        <dbReference type="EMBL" id="OLT59005.1"/>
    </source>
</evidence>
<evidence type="ECO:0000313" key="2">
    <source>
        <dbReference type="Proteomes" id="UP000186657"/>
    </source>
</evidence>
<accession>A0A1U7MZ64</accession>
<gene>
    <name evidence="1" type="ORF">BJP37_08100</name>
</gene>
<sequence length="72" mass="8369">MGRYSLAHEATAIFGRVWSGLNPPRENGWRLIGQVRFTSNHDPDPAMASIKQDQERKYRLDFNILSYQYAVK</sequence>
<keyword evidence="2" id="KW-1185">Reference proteome</keyword>